<name>A0A1W9HQA9_9HYPH</name>
<proteinExistence type="predicted"/>
<sequence length="133" mass="13762">MWQSLLLLAASEASGLVRRTVRAALCYGVAIMSVLFGVGFALVALRNWLALAYPDINADLLIAAAMAVIAGMAYAGGVALQHYRQRRETLRAASLIAAPVIAGAVRKMPLASAALILVAAVGLFAGRAIANGK</sequence>
<reference evidence="2 3" key="1">
    <citation type="journal article" date="2017" name="Water Res.">
        <title>Comammox in drinking water systems.</title>
        <authorList>
            <person name="Wang Y."/>
            <person name="Ma L."/>
            <person name="Mao Y."/>
            <person name="Jiang X."/>
            <person name="Xia Y."/>
            <person name="Yu K."/>
            <person name="Li B."/>
            <person name="Zhang T."/>
        </authorList>
    </citation>
    <scope>NUCLEOTIDE SEQUENCE [LARGE SCALE GENOMIC DNA]</scope>
    <source>
        <strain evidence="2">SG_bin8</strain>
    </source>
</reference>
<dbReference type="STRING" id="1827387.A4S15_02595"/>
<feature type="transmembrane region" description="Helical" evidence="1">
    <location>
        <begin position="111"/>
        <end position="130"/>
    </location>
</feature>
<evidence type="ECO:0000256" key="1">
    <source>
        <dbReference type="SAM" id="Phobius"/>
    </source>
</evidence>
<keyword evidence="1" id="KW-0472">Membrane</keyword>
<dbReference type="RefSeq" id="WP_376799838.1">
    <property type="nucleotide sequence ID" value="NZ_DBNB01000008.1"/>
</dbReference>
<keyword evidence="1" id="KW-0812">Transmembrane</keyword>
<dbReference type="AlphaFoldDB" id="A0A1W9HQA9"/>
<feature type="transmembrane region" description="Helical" evidence="1">
    <location>
        <begin position="24"/>
        <end position="48"/>
    </location>
</feature>
<organism evidence="2 3">
    <name type="scientific">Candidatus Raskinella chloraquaticus</name>
    <dbReference type="NCBI Taxonomy" id="1951219"/>
    <lineage>
        <taxon>Bacteria</taxon>
        <taxon>Pseudomonadati</taxon>
        <taxon>Pseudomonadota</taxon>
        <taxon>Alphaproteobacteria</taxon>
        <taxon>Hyphomicrobiales</taxon>
        <taxon>Phreatobacteraceae</taxon>
        <taxon>Candidatus Raskinella</taxon>
    </lineage>
</organism>
<comment type="caution">
    <text evidence="2">The sequence shown here is derived from an EMBL/GenBank/DDBJ whole genome shotgun (WGS) entry which is preliminary data.</text>
</comment>
<keyword evidence="1" id="KW-1133">Transmembrane helix</keyword>
<dbReference type="Proteomes" id="UP000192872">
    <property type="component" value="Unassembled WGS sequence"/>
</dbReference>
<evidence type="ECO:0000313" key="2">
    <source>
        <dbReference type="EMBL" id="OQW49629.1"/>
    </source>
</evidence>
<feature type="transmembrane region" description="Helical" evidence="1">
    <location>
        <begin position="60"/>
        <end position="80"/>
    </location>
</feature>
<accession>A0A1W9HQA9</accession>
<evidence type="ECO:0000313" key="3">
    <source>
        <dbReference type="Proteomes" id="UP000192872"/>
    </source>
</evidence>
<protein>
    <submittedName>
        <fullName evidence="2">Uncharacterized protein</fullName>
    </submittedName>
</protein>
<gene>
    <name evidence="2" type="ORF">A4S15_02595</name>
</gene>
<dbReference type="EMBL" id="LWDL01000031">
    <property type="protein sequence ID" value="OQW49629.1"/>
    <property type="molecule type" value="Genomic_DNA"/>
</dbReference>